<dbReference type="CDD" id="cd06223">
    <property type="entry name" value="PRTases_typeI"/>
    <property type="match status" value="1"/>
</dbReference>
<evidence type="ECO:0000259" key="3">
    <source>
        <dbReference type="Pfam" id="PF18912"/>
    </source>
</evidence>
<comment type="similarity">
    <text evidence="1">Belongs to the ComF/GntX family.</text>
</comment>
<dbReference type="InterPro" id="IPR051910">
    <property type="entry name" value="ComF/GntX_DNA_util-trans"/>
</dbReference>
<proteinExistence type="inferred from homology"/>
<evidence type="ECO:0000313" key="4">
    <source>
        <dbReference type="EMBL" id="MBA2933216.1"/>
    </source>
</evidence>
<dbReference type="SUPFAM" id="SSF53271">
    <property type="entry name" value="PRTase-like"/>
    <property type="match status" value="1"/>
</dbReference>
<accession>A0A838L4T7</accession>
<dbReference type="Gene3D" id="3.40.50.2020">
    <property type="match status" value="1"/>
</dbReference>
<dbReference type="RefSeq" id="WP_160366363.1">
    <property type="nucleotide sequence ID" value="NZ_JACEIB010000002.1"/>
</dbReference>
<dbReference type="InterPro" id="IPR044005">
    <property type="entry name" value="DZR_2"/>
</dbReference>
<organism evidence="4 5">
    <name type="scientific">Sphingomonas chungangi</name>
    <dbReference type="NCBI Taxonomy" id="2683589"/>
    <lineage>
        <taxon>Bacteria</taxon>
        <taxon>Pseudomonadati</taxon>
        <taxon>Pseudomonadota</taxon>
        <taxon>Alphaproteobacteria</taxon>
        <taxon>Sphingomonadales</taxon>
        <taxon>Sphingomonadaceae</taxon>
        <taxon>Sphingomonas</taxon>
    </lineage>
</organism>
<feature type="domain" description="Phosphoribosyltransferase" evidence="2">
    <location>
        <begin position="197"/>
        <end position="241"/>
    </location>
</feature>
<dbReference type="Pfam" id="PF18912">
    <property type="entry name" value="DZR_2"/>
    <property type="match status" value="1"/>
</dbReference>
<dbReference type="PANTHER" id="PTHR47505:SF1">
    <property type="entry name" value="DNA UTILIZATION PROTEIN YHGH"/>
    <property type="match status" value="1"/>
</dbReference>
<evidence type="ECO:0000259" key="2">
    <source>
        <dbReference type="Pfam" id="PF00156"/>
    </source>
</evidence>
<dbReference type="InterPro" id="IPR000836">
    <property type="entry name" value="PRTase_dom"/>
</dbReference>
<gene>
    <name evidence="4" type="ORF">HZF05_03820</name>
</gene>
<keyword evidence="5" id="KW-1185">Reference proteome</keyword>
<name>A0A838L4T7_9SPHN</name>
<dbReference type="Pfam" id="PF00156">
    <property type="entry name" value="Pribosyltran"/>
    <property type="match status" value="1"/>
</dbReference>
<feature type="domain" description="Double zinc ribbon" evidence="3">
    <location>
        <begin position="17"/>
        <end position="74"/>
    </location>
</feature>
<dbReference type="AlphaFoldDB" id="A0A838L4T7"/>
<dbReference type="InterPro" id="IPR029057">
    <property type="entry name" value="PRTase-like"/>
</dbReference>
<evidence type="ECO:0000256" key="1">
    <source>
        <dbReference type="ARBA" id="ARBA00008007"/>
    </source>
</evidence>
<dbReference type="PANTHER" id="PTHR47505">
    <property type="entry name" value="DNA UTILIZATION PROTEIN YHGH"/>
    <property type="match status" value="1"/>
</dbReference>
<reference evidence="4 5" key="1">
    <citation type="submission" date="2020-07" db="EMBL/GenBank/DDBJ databases">
        <authorList>
            <person name="Sun Q."/>
        </authorList>
    </citation>
    <scope>NUCLEOTIDE SEQUENCE [LARGE SCALE GENOMIC DNA]</scope>
    <source>
        <strain evidence="4 5">CGMCC 1.13654</strain>
    </source>
</reference>
<dbReference type="EMBL" id="JACEIB010000002">
    <property type="protein sequence ID" value="MBA2933216.1"/>
    <property type="molecule type" value="Genomic_DNA"/>
</dbReference>
<sequence>MAATATRLLRSAWGASLDFVLPPRCPGCGLIVDGDHRFCVDCWQALEFLGPPACARCAVPLPHDLGDEALCGACHAHPPAFDRAAAAVAYGDVARTVALRLKYGGRPGVARTMAYHMARLVGDAPPGSLLVPVPLHRWRLWSRGYNQALLIARGVAERSGLACSPDLLVRTKATPVLRGLGRKARAKAVAGVFAVADKAMVRGRTILLVDDVYTSGATADACARALKRAGAAEVRLLCWARVLREDEAQR</sequence>
<evidence type="ECO:0000313" key="5">
    <source>
        <dbReference type="Proteomes" id="UP000570166"/>
    </source>
</evidence>
<protein>
    <submittedName>
        <fullName evidence="4">ComF family protein</fullName>
    </submittedName>
</protein>
<dbReference type="Proteomes" id="UP000570166">
    <property type="component" value="Unassembled WGS sequence"/>
</dbReference>
<comment type="caution">
    <text evidence="4">The sequence shown here is derived from an EMBL/GenBank/DDBJ whole genome shotgun (WGS) entry which is preliminary data.</text>
</comment>